<reference evidence="3 4" key="1">
    <citation type="submission" date="2012-02" db="EMBL/GenBank/DDBJ databases">
        <title>The Genome Sequence of Bacteroides salyersiae CL02T12C01.</title>
        <authorList>
            <consortium name="The Broad Institute Genome Sequencing Platform"/>
            <person name="Earl A."/>
            <person name="Ward D."/>
            <person name="Feldgarden M."/>
            <person name="Gevers D."/>
            <person name="Zitomersky N.L."/>
            <person name="Coyne M.J."/>
            <person name="Comstock L.E."/>
            <person name="Young S.K."/>
            <person name="Zeng Q."/>
            <person name="Gargeya S."/>
            <person name="Fitzgerald M."/>
            <person name="Haas B."/>
            <person name="Abouelleil A."/>
            <person name="Alvarado L."/>
            <person name="Arachchi H.M."/>
            <person name="Berlin A."/>
            <person name="Chapman S.B."/>
            <person name="Gearin G."/>
            <person name="Goldberg J."/>
            <person name="Griggs A."/>
            <person name="Gujja S."/>
            <person name="Hansen M."/>
            <person name="Heiman D."/>
            <person name="Howarth C."/>
            <person name="Larimer J."/>
            <person name="Lui A."/>
            <person name="MacDonald P.J.P."/>
            <person name="McCowen C."/>
            <person name="Montmayeur A."/>
            <person name="Murphy C."/>
            <person name="Neiman D."/>
            <person name="Pearson M."/>
            <person name="Priest M."/>
            <person name="Roberts A."/>
            <person name="Saif S."/>
            <person name="Shea T."/>
            <person name="Sisk P."/>
            <person name="Stolte C."/>
            <person name="Sykes S."/>
            <person name="Wortman J."/>
            <person name="Nusbaum C."/>
            <person name="Birren B."/>
        </authorList>
    </citation>
    <scope>NUCLEOTIDE SEQUENCE [LARGE SCALE GENOMIC DNA]</scope>
    <source>
        <strain evidence="3 4">CL02T12C01</strain>
    </source>
</reference>
<evidence type="ECO:0000259" key="2">
    <source>
        <dbReference type="Pfam" id="PF02371"/>
    </source>
</evidence>
<sequence length="175" mass="19963">MESRKRLSTFDKGDNCKSSVSQTVARSRSSILSQLDAQIANLEHEIEALIQSFPELSRNYQILISIVGVGPVTGCELIIKTENFRKLDTARKCASYAGIAPYPNESGTKKHKHKISPMGDKQLKTLLFLCARSAKDHNKEMRLYFLKKYEVEKKHFFVVMNNIANKLLRLIYNLI</sequence>
<dbReference type="InterPro" id="IPR003346">
    <property type="entry name" value="Transposase_20"/>
</dbReference>
<evidence type="ECO:0000256" key="1">
    <source>
        <dbReference type="SAM" id="Coils"/>
    </source>
</evidence>
<dbReference type="PATRIC" id="fig|997887.3.peg.1834"/>
<dbReference type="InterPro" id="IPR047650">
    <property type="entry name" value="Transpos_IS110"/>
</dbReference>
<gene>
    <name evidence="3" type="ORF">HMPREF1071_01751</name>
</gene>
<organism evidence="3 4">
    <name type="scientific">Bacteroides salyersiae CL02T12C01</name>
    <dbReference type="NCBI Taxonomy" id="997887"/>
    <lineage>
        <taxon>Bacteria</taxon>
        <taxon>Pseudomonadati</taxon>
        <taxon>Bacteroidota</taxon>
        <taxon>Bacteroidia</taxon>
        <taxon>Bacteroidales</taxon>
        <taxon>Bacteroidaceae</taxon>
        <taxon>Bacteroides</taxon>
    </lineage>
</organism>
<comment type="caution">
    <text evidence="3">The sequence shown here is derived from an EMBL/GenBank/DDBJ whole genome shotgun (WGS) entry which is preliminary data.</text>
</comment>
<evidence type="ECO:0000313" key="4">
    <source>
        <dbReference type="Proteomes" id="UP000005150"/>
    </source>
</evidence>
<dbReference type="GO" id="GO:0006313">
    <property type="term" value="P:DNA transposition"/>
    <property type="evidence" value="ECO:0007669"/>
    <property type="project" value="InterPro"/>
</dbReference>
<keyword evidence="4" id="KW-1185">Reference proteome</keyword>
<name>I9TBY5_9BACE</name>
<dbReference type="GO" id="GO:0004803">
    <property type="term" value="F:transposase activity"/>
    <property type="evidence" value="ECO:0007669"/>
    <property type="project" value="InterPro"/>
</dbReference>
<evidence type="ECO:0000313" key="3">
    <source>
        <dbReference type="EMBL" id="EIY66393.1"/>
    </source>
</evidence>
<dbReference type="AlphaFoldDB" id="I9TBY5"/>
<dbReference type="GO" id="GO:0003677">
    <property type="term" value="F:DNA binding"/>
    <property type="evidence" value="ECO:0007669"/>
    <property type="project" value="InterPro"/>
</dbReference>
<dbReference type="EMBL" id="AGXV01000021">
    <property type="protein sequence ID" value="EIY66393.1"/>
    <property type="molecule type" value="Genomic_DNA"/>
</dbReference>
<keyword evidence="1" id="KW-0175">Coiled coil</keyword>
<feature type="coiled-coil region" evidence="1">
    <location>
        <begin position="32"/>
        <end position="59"/>
    </location>
</feature>
<dbReference type="PANTHER" id="PTHR33055:SF3">
    <property type="entry name" value="PUTATIVE TRANSPOSASE FOR IS117-RELATED"/>
    <property type="match status" value="1"/>
</dbReference>
<dbReference type="HOGENOM" id="CLU_036902_12_2_10"/>
<proteinExistence type="predicted"/>
<accession>I9TBY5</accession>
<dbReference type="RefSeq" id="WP_007479665.1">
    <property type="nucleotide sequence ID" value="NZ_JH724307.1"/>
</dbReference>
<dbReference type="PANTHER" id="PTHR33055">
    <property type="entry name" value="TRANSPOSASE FOR INSERTION SEQUENCE ELEMENT IS1111A"/>
    <property type="match status" value="1"/>
</dbReference>
<dbReference type="Pfam" id="PF02371">
    <property type="entry name" value="Transposase_20"/>
    <property type="match status" value="1"/>
</dbReference>
<protein>
    <recommendedName>
        <fullName evidence="2">Transposase IS116/IS110/IS902 C-terminal domain-containing protein</fullName>
    </recommendedName>
</protein>
<dbReference type="Proteomes" id="UP000005150">
    <property type="component" value="Unassembled WGS sequence"/>
</dbReference>
<feature type="domain" description="Transposase IS116/IS110/IS902 C-terminal" evidence="2">
    <location>
        <begin position="61"/>
        <end position="144"/>
    </location>
</feature>